<evidence type="ECO:0000256" key="2">
    <source>
        <dbReference type="ARBA" id="ARBA00007998"/>
    </source>
</evidence>
<comment type="similarity">
    <text evidence="2">Belongs to the amino acid-polyamine-organocation (APC) superfamily. Spore germination protein (SGP) (TC 2.A.3.9) family.</text>
</comment>
<evidence type="ECO:0000256" key="1">
    <source>
        <dbReference type="ARBA" id="ARBA00004141"/>
    </source>
</evidence>
<dbReference type="PANTHER" id="PTHR34975:SF2">
    <property type="entry name" value="SPORE GERMINATION PROTEIN A2"/>
    <property type="match status" value="1"/>
</dbReference>
<evidence type="ECO:0000256" key="6">
    <source>
        <dbReference type="ARBA" id="ARBA00022989"/>
    </source>
</evidence>
<keyword evidence="3" id="KW-0813">Transport</keyword>
<dbReference type="InterPro" id="IPR004761">
    <property type="entry name" value="Spore_GerAB"/>
</dbReference>
<feature type="transmembrane region" description="Helical" evidence="8">
    <location>
        <begin position="301"/>
        <end position="319"/>
    </location>
</feature>
<comment type="subcellular location">
    <subcellularLocation>
        <location evidence="1">Membrane</location>
        <topology evidence="1">Multi-pass membrane protein</topology>
    </subcellularLocation>
</comment>
<dbReference type="Pfam" id="PF03845">
    <property type="entry name" value="Spore_permease"/>
    <property type="match status" value="1"/>
</dbReference>
<feature type="transmembrane region" description="Helical" evidence="8">
    <location>
        <begin position="40"/>
        <end position="60"/>
    </location>
</feature>
<evidence type="ECO:0000313" key="10">
    <source>
        <dbReference type="Proteomes" id="UP000198538"/>
    </source>
</evidence>
<keyword evidence="6 8" id="KW-1133">Transmembrane helix</keyword>
<keyword evidence="5 8" id="KW-0812">Transmembrane</keyword>
<feature type="transmembrane region" description="Helical" evidence="8">
    <location>
        <begin position="81"/>
        <end position="101"/>
    </location>
</feature>
<keyword evidence="4" id="KW-0309">Germination</keyword>
<dbReference type="Proteomes" id="UP000198538">
    <property type="component" value="Unassembled WGS sequence"/>
</dbReference>
<sequence>MKRTQPSFLQAMMLIMLSVGLISHVLIIPALLSAAKRDSWISVLLSAGPLVIFALMLAYVSRFLQHQTLHDWLSSHLGKPVGFLLRVGNSLFFLCVIYFTLRDTTNWAKTNYLTETPVIATTIALMALCGYAAYKGMRSLAFTAGLILPLVVLLGFYVAIVNSQYKDYNRLLPVLEHGWSPVFQGMIYSLAGMFELLFLWYIQPHLAKRIKLWQYLMLALIMVGLTTGPLIGAIVEFDPYEAAKMRYPAFEEWRIASLGKYIAQTDFFSIYQWLAGSFTRISLAMYIVVEIWNIKSTSRRMVTCASLAIFFILSMLYPLDDITFTKILVDYIFPYNLVYLSGFAVLATIVAFIHSRQHRRKQRHGEGETPD</sequence>
<dbReference type="AlphaFoldDB" id="A0A1G5LED8"/>
<keyword evidence="10" id="KW-1185">Reference proteome</keyword>
<evidence type="ECO:0000256" key="4">
    <source>
        <dbReference type="ARBA" id="ARBA00022544"/>
    </source>
</evidence>
<dbReference type="RefSeq" id="WP_090924542.1">
    <property type="nucleotide sequence ID" value="NZ_FMVM01000024.1"/>
</dbReference>
<feature type="transmembrane region" description="Helical" evidence="8">
    <location>
        <begin position="116"/>
        <end position="134"/>
    </location>
</feature>
<dbReference type="EMBL" id="FMVM01000024">
    <property type="protein sequence ID" value="SCZ10831.1"/>
    <property type="molecule type" value="Genomic_DNA"/>
</dbReference>
<feature type="transmembrane region" description="Helical" evidence="8">
    <location>
        <begin position="182"/>
        <end position="203"/>
    </location>
</feature>
<feature type="transmembrane region" description="Helical" evidence="8">
    <location>
        <begin position="270"/>
        <end position="289"/>
    </location>
</feature>
<accession>A0A1G5LED8</accession>
<protein>
    <submittedName>
        <fullName evidence="9">Spore germination protein (Amino acid permease)</fullName>
    </submittedName>
</protein>
<keyword evidence="7 8" id="KW-0472">Membrane</keyword>
<dbReference type="GO" id="GO:0016020">
    <property type="term" value="C:membrane"/>
    <property type="evidence" value="ECO:0007669"/>
    <property type="project" value="UniProtKB-SubCell"/>
</dbReference>
<evidence type="ECO:0000256" key="8">
    <source>
        <dbReference type="SAM" id="Phobius"/>
    </source>
</evidence>
<feature type="transmembrane region" description="Helical" evidence="8">
    <location>
        <begin position="141"/>
        <end position="162"/>
    </location>
</feature>
<feature type="transmembrane region" description="Helical" evidence="8">
    <location>
        <begin position="215"/>
        <end position="235"/>
    </location>
</feature>
<gene>
    <name evidence="9" type="ORF">SAMN05720606_12425</name>
</gene>
<dbReference type="NCBIfam" id="TIGR00912">
    <property type="entry name" value="2A0309"/>
    <property type="match status" value="1"/>
</dbReference>
<evidence type="ECO:0000313" key="9">
    <source>
        <dbReference type="EMBL" id="SCZ10831.1"/>
    </source>
</evidence>
<feature type="transmembrane region" description="Helical" evidence="8">
    <location>
        <begin position="331"/>
        <end position="353"/>
    </location>
</feature>
<feature type="transmembrane region" description="Helical" evidence="8">
    <location>
        <begin position="12"/>
        <end position="34"/>
    </location>
</feature>
<dbReference type="STRING" id="582692.SAMN05720606_12425"/>
<evidence type="ECO:0000256" key="5">
    <source>
        <dbReference type="ARBA" id="ARBA00022692"/>
    </source>
</evidence>
<dbReference type="PANTHER" id="PTHR34975">
    <property type="entry name" value="SPORE GERMINATION PROTEIN A2"/>
    <property type="match status" value="1"/>
</dbReference>
<evidence type="ECO:0000256" key="7">
    <source>
        <dbReference type="ARBA" id="ARBA00023136"/>
    </source>
</evidence>
<name>A0A1G5LED8_9BACL</name>
<reference evidence="10" key="1">
    <citation type="submission" date="2016-10" db="EMBL/GenBank/DDBJ databases">
        <authorList>
            <person name="Varghese N."/>
            <person name="Submissions S."/>
        </authorList>
    </citation>
    <scope>NUCLEOTIDE SEQUENCE [LARGE SCALE GENOMIC DNA]</scope>
    <source>
        <strain evidence="10">BL9</strain>
    </source>
</reference>
<proteinExistence type="inferred from homology"/>
<organism evidence="9 10">
    <name type="scientific">Paenibacillus polysaccharolyticus</name>
    <dbReference type="NCBI Taxonomy" id="582692"/>
    <lineage>
        <taxon>Bacteria</taxon>
        <taxon>Bacillati</taxon>
        <taxon>Bacillota</taxon>
        <taxon>Bacilli</taxon>
        <taxon>Bacillales</taxon>
        <taxon>Paenibacillaceae</taxon>
        <taxon>Paenibacillus</taxon>
    </lineage>
</organism>
<dbReference type="GO" id="GO:0009847">
    <property type="term" value="P:spore germination"/>
    <property type="evidence" value="ECO:0007669"/>
    <property type="project" value="InterPro"/>
</dbReference>
<evidence type="ECO:0000256" key="3">
    <source>
        <dbReference type="ARBA" id="ARBA00022448"/>
    </source>
</evidence>